<proteinExistence type="predicted"/>
<gene>
    <name evidence="2" type="ORF">FOZ62_001104</name>
</gene>
<evidence type="ECO:0000313" key="2">
    <source>
        <dbReference type="EMBL" id="KAF4686185.1"/>
    </source>
</evidence>
<dbReference type="AlphaFoldDB" id="A0A7J6NQV4"/>
<comment type="caution">
    <text evidence="2">The sequence shown here is derived from an EMBL/GenBank/DDBJ whole genome shotgun (WGS) entry which is preliminary data.</text>
</comment>
<accession>A0A7J6NQV4</accession>
<organism evidence="2 3">
    <name type="scientific">Perkinsus olseni</name>
    <name type="common">Perkinsus atlanticus</name>
    <dbReference type="NCBI Taxonomy" id="32597"/>
    <lineage>
        <taxon>Eukaryota</taxon>
        <taxon>Sar</taxon>
        <taxon>Alveolata</taxon>
        <taxon>Perkinsozoa</taxon>
        <taxon>Perkinsea</taxon>
        <taxon>Perkinsida</taxon>
        <taxon>Perkinsidae</taxon>
        <taxon>Perkinsus</taxon>
    </lineage>
</organism>
<dbReference type="EMBL" id="JABANM010036943">
    <property type="protein sequence ID" value="KAF4686185.1"/>
    <property type="molecule type" value="Genomic_DNA"/>
</dbReference>
<dbReference type="Proteomes" id="UP000574390">
    <property type="component" value="Unassembled WGS sequence"/>
</dbReference>
<feature type="compositionally biased region" description="Low complexity" evidence="1">
    <location>
        <begin position="129"/>
        <end position="156"/>
    </location>
</feature>
<protein>
    <submittedName>
        <fullName evidence="2">Uncharacterized protein</fullName>
    </submittedName>
</protein>
<feature type="compositionally biased region" description="Polar residues" evidence="1">
    <location>
        <begin position="115"/>
        <end position="127"/>
    </location>
</feature>
<feature type="compositionally biased region" description="Polar residues" evidence="1">
    <location>
        <begin position="85"/>
        <end position="104"/>
    </location>
</feature>
<sequence>MGCCGSDLAREDDAGMLTRHDSDWSVPSVVHLELTMQPSKAYSVASPSPRGNASVRSIVSQVNARKWSEEMFEEKLANRRRDRAQSIQSNRGDQTNRSTRSYRTTAGAYHRSSAGGETNRSGTSVVGNRQHISRISSSSQVQYTGDITTRSSARSISSRKRDSSDTYYWGEGDVDDTIIGRRRPAYYPSVGKKFCATIPRST</sequence>
<evidence type="ECO:0000256" key="1">
    <source>
        <dbReference type="SAM" id="MobiDB-lite"/>
    </source>
</evidence>
<evidence type="ECO:0000313" key="3">
    <source>
        <dbReference type="Proteomes" id="UP000574390"/>
    </source>
</evidence>
<feature type="compositionally biased region" description="Basic and acidic residues" evidence="1">
    <location>
        <begin position="8"/>
        <end position="22"/>
    </location>
</feature>
<reference evidence="2 3" key="1">
    <citation type="submission" date="2020-04" db="EMBL/GenBank/DDBJ databases">
        <title>Perkinsus olseni comparative genomics.</title>
        <authorList>
            <person name="Bogema D.R."/>
        </authorList>
    </citation>
    <scope>NUCLEOTIDE SEQUENCE [LARGE SCALE GENOMIC DNA]</scope>
    <source>
        <strain evidence="2">ATCC PRA-205</strain>
    </source>
</reference>
<feature type="region of interest" description="Disordered" evidence="1">
    <location>
        <begin position="78"/>
        <end position="165"/>
    </location>
</feature>
<feature type="region of interest" description="Disordered" evidence="1">
    <location>
        <begin position="1"/>
        <end position="22"/>
    </location>
</feature>
<name>A0A7J6NQV4_PEROL</name>